<dbReference type="Gene3D" id="3.90.226.10">
    <property type="entry name" value="2-enoyl-CoA Hydratase, Chain A, domain 1"/>
    <property type="match status" value="1"/>
</dbReference>
<name>A0ABU5DW54_9PROT</name>
<dbReference type="Pfam" id="PF00378">
    <property type="entry name" value="ECH_1"/>
    <property type="match status" value="1"/>
</dbReference>
<reference evidence="3 4" key="1">
    <citation type="journal article" date="2013" name="Antonie Van Leeuwenhoek">
        <title>Dongia rigui sp. nov., isolated from freshwater of a large wetland in Korea.</title>
        <authorList>
            <person name="Baik K.S."/>
            <person name="Hwang Y.M."/>
            <person name="Choi J.S."/>
            <person name="Kwon J."/>
            <person name="Seong C.N."/>
        </authorList>
    </citation>
    <scope>NUCLEOTIDE SEQUENCE [LARGE SCALE GENOMIC DNA]</scope>
    <source>
        <strain evidence="3 4">04SU4-P</strain>
    </source>
</reference>
<dbReference type="EMBL" id="JAXCLX010000001">
    <property type="protein sequence ID" value="MDY0871536.1"/>
    <property type="molecule type" value="Genomic_DNA"/>
</dbReference>
<evidence type="ECO:0000313" key="3">
    <source>
        <dbReference type="EMBL" id="MDY0871536.1"/>
    </source>
</evidence>
<protein>
    <submittedName>
        <fullName evidence="3">Enoyl-CoA hydratase-related protein</fullName>
    </submittedName>
</protein>
<sequence>MSEAEILVAKEGAIRRITLNRPQRLNALTRSLLGALSDALADLAADDEARVLVLTGSGRGFCAGQDLGDKGAVEDGRVVRDTVERYYNPVIRQLRSLDLPVIAAVNGIAAGAGMSLALSADITLAAESATFDLAFARIGLIPDAGATYTLQRLLGPGRALALAILGEKLSARQAADLGLIWRAVPDADFGKDVDALAARLATAPTKAIALMKKAFHAGGHHSLEQQLALEAELQSQAADTEDFQEGLSAFLGKRAPTFKGF</sequence>
<dbReference type="PANTHER" id="PTHR43459">
    <property type="entry name" value="ENOYL-COA HYDRATASE"/>
    <property type="match status" value="1"/>
</dbReference>
<dbReference type="InterPro" id="IPR001753">
    <property type="entry name" value="Enoyl-CoA_hydra/iso"/>
</dbReference>
<dbReference type="CDD" id="cd06558">
    <property type="entry name" value="crotonase-like"/>
    <property type="match status" value="1"/>
</dbReference>
<dbReference type="SUPFAM" id="SSF52096">
    <property type="entry name" value="ClpP/crotonase"/>
    <property type="match status" value="1"/>
</dbReference>
<evidence type="ECO:0000313" key="4">
    <source>
        <dbReference type="Proteomes" id="UP001271769"/>
    </source>
</evidence>
<dbReference type="Proteomes" id="UP001271769">
    <property type="component" value="Unassembled WGS sequence"/>
</dbReference>
<dbReference type="Gene3D" id="1.10.12.10">
    <property type="entry name" value="Lyase 2-enoyl-coa Hydratase, Chain A, domain 2"/>
    <property type="match status" value="1"/>
</dbReference>
<dbReference type="InterPro" id="IPR014748">
    <property type="entry name" value="Enoyl-CoA_hydra_C"/>
</dbReference>
<evidence type="ECO:0000256" key="1">
    <source>
        <dbReference type="ARBA" id="ARBA00005254"/>
    </source>
</evidence>
<dbReference type="PANTHER" id="PTHR43459:SF1">
    <property type="entry name" value="EG:BACN32G11.4 PROTEIN"/>
    <property type="match status" value="1"/>
</dbReference>
<accession>A0ABU5DW54</accession>
<keyword evidence="4" id="KW-1185">Reference proteome</keyword>
<dbReference type="RefSeq" id="WP_320499968.1">
    <property type="nucleotide sequence ID" value="NZ_JAXCLX010000001.1"/>
</dbReference>
<gene>
    <name evidence="3" type="ORF">SMD31_06365</name>
</gene>
<proteinExistence type="inferred from homology"/>
<comment type="caution">
    <text evidence="3">The sequence shown here is derived from an EMBL/GenBank/DDBJ whole genome shotgun (WGS) entry which is preliminary data.</text>
</comment>
<evidence type="ECO:0000256" key="2">
    <source>
        <dbReference type="RuleBase" id="RU003707"/>
    </source>
</evidence>
<dbReference type="PROSITE" id="PS00166">
    <property type="entry name" value="ENOYL_COA_HYDRATASE"/>
    <property type="match status" value="1"/>
</dbReference>
<dbReference type="InterPro" id="IPR029045">
    <property type="entry name" value="ClpP/crotonase-like_dom_sf"/>
</dbReference>
<organism evidence="3 4">
    <name type="scientific">Dongia rigui</name>
    <dbReference type="NCBI Taxonomy" id="940149"/>
    <lineage>
        <taxon>Bacteria</taxon>
        <taxon>Pseudomonadati</taxon>
        <taxon>Pseudomonadota</taxon>
        <taxon>Alphaproteobacteria</taxon>
        <taxon>Rhodospirillales</taxon>
        <taxon>Dongiaceae</taxon>
        <taxon>Dongia</taxon>
    </lineage>
</organism>
<dbReference type="InterPro" id="IPR018376">
    <property type="entry name" value="Enoyl-CoA_hyd/isom_CS"/>
</dbReference>
<comment type="similarity">
    <text evidence="1 2">Belongs to the enoyl-CoA hydratase/isomerase family.</text>
</comment>